<evidence type="ECO:0000313" key="2">
    <source>
        <dbReference type="EMBL" id="OHU95268.1"/>
    </source>
</evidence>
<comment type="caution">
    <text evidence="2">The sequence shown here is derived from an EMBL/GenBank/DDBJ whole genome shotgun (WGS) entry which is preliminary data.</text>
</comment>
<dbReference type="InterPro" id="IPR001296">
    <property type="entry name" value="Glyco_trans_1"/>
</dbReference>
<reference evidence="2 3" key="1">
    <citation type="submission" date="2016-10" db="EMBL/GenBank/DDBJ databases">
        <title>Pseudoalteromonas amylolytica sp. nov., isolated from the surface seawater.</title>
        <authorList>
            <person name="Wu Y.-H."/>
            <person name="Cheng H."/>
            <person name="Jin X.-B."/>
            <person name="Wang C.-S."/>
            <person name="Xu X.-W."/>
        </authorList>
    </citation>
    <scope>NUCLEOTIDE SEQUENCE [LARGE SCALE GENOMIC DNA]</scope>
    <source>
        <strain evidence="2 3">JCM 12483</strain>
    </source>
</reference>
<dbReference type="RefSeq" id="WP_070991951.1">
    <property type="nucleotide sequence ID" value="NZ_CBCSHD010000005.1"/>
</dbReference>
<dbReference type="STRING" id="327939.BIW53_11150"/>
<dbReference type="Proteomes" id="UP000180253">
    <property type="component" value="Unassembled WGS sequence"/>
</dbReference>
<dbReference type="OrthoDB" id="9062832at2"/>
<dbReference type="GO" id="GO:0016757">
    <property type="term" value="F:glycosyltransferase activity"/>
    <property type="evidence" value="ECO:0007669"/>
    <property type="project" value="InterPro"/>
</dbReference>
<keyword evidence="3" id="KW-1185">Reference proteome</keyword>
<name>A0A1S1N776_9GAMM</name>
<dbReference type="Gene3D" id="3.40.50.2000">
    <property type="entry name" value="Glycogen Phosphorylase B"/>
    <property type="match status" value="2"/>
</dbReference>
<gene>
    <name evidence="2" type="ORF">BIW53_11150</name>
</gene>
<proteinExistence type="predicted"/>
<sequence length="352" mass="40713">MLSEELRGKRLYLVGPLPKPIGGVSTYIYRLLKYFPDSYSAVYDIYKNSEKEKVNSRSFISPFENRLLSIIWLAYVLPKKKDDFIHFNFSGVISLILFSFFVKSKSEWGVTLHNGELCVSNSVVLFFIRVISKKIDRFFYISDNQKKFYKEKLLIDDGKLFNLDSYVPPIIQLDEKGKLEDFGIEHVNKFDFVALANGYFKPIYNFEFILDAARLKSNILFLVVTYGESNRNYEEKINSIAECLDNVVFLNEISPDDFVRLLDSIDIYLRPNFVDSFGLAVADAVSLSKQAIASDVCGRANGCMLFKSGCFRDFMEKFEYILTKNQASKDGFYTREKVISKYKFCYGIKDKL</sequence>
<dbReference type="EMBL" id="MNAN01000031">
    <property type="protein sequence ID" value="OHU95268.1"/>
    <property type="molecule type" value="Genomic_DNA"/>
</dbReference>
<dbReference type="AlphaFoldDB" id="A0A1S1N776"/>
<evidence type="ECO:0000259" key="1">
    <source>
        <dbReference type="Pfam" id="PF00534"/>
    </source>
</evidence>
<protein>
    <recommendedName>
        <fullName evidence="1">Glycosyl transferase family 1 domain-containing protein</fullName>
    </recommendedName>
</protein>
<dbReference type="Pfam" id="PF00534">
    <property type="entry name" value="Glycos_transf_1"/>
    <property type="match status" value="1"/>
</dbReference>
<feature type="domain" description="Glycosyl transferase family 1" evidence="1">
    <location>
        <begin position="189"/>
        <end position="299"/>
    </location>
</feature>
<evidence type="ECO:0000313" key="3">
    <source>
        <dbReference type="Proteomes" id="UP000180253"/>
    </source>
</evidence>
<organism evidence="2 3">
    <name type="scientific">Pseudoalteromonas byunsanensis</name>
    <dbReference type="NCBI Taxonomy" id="327939"/>
    <lineage>
        <taxon>Bacteria</taxon>
        <taxon>Pseudomonadati</taxon>
        <taxon>Pseudomonadota</taxon>
        <taxon>Gammaproteobacteria</taxon>
        <taxon>Alteromonadales</taxon>
        <taxon>Pseudoalteromonadaceae</taxon>
        <taxon>Pseudoalteromonas</taxon>
    </lineage>
</organism>
<dbReference type="SUPFAM" id="SSF53756">
    <property type="entry name" value="UDP-Glycosyltransferase/glycogen phosphorylase"/>
    <property type="match status" value="1"/>
</dbReference>
<accession>A0A1S1N776</accession>